<proteinExistence type="predicted"/>
<dbReference type="Proteomes" id="UP000678393">
    <property type="component" value="Unassembled WGS sequence"/>
</dbReference>
<evidence type="ECO:0000256" key="8">
    <source>
        <dbReference type="ARBA" id="ARBA00036478"/>
    </source>
</evidence>
<comment type="caution">
    <text evidence="14">The sequence shown here is derived from an EMBL/GenBank/DDBJ whole genome shotgun (WGS) entry which is preliminary data.</text>
</comment>
<keyword evidence="6 12" id="KW-0067">ATP-binding</keyword>
<dbReference type="GO" id="GO:0005886">
    <property type="term" value="C:plasma membrane"/>
    <property type="evidence" value="ECO:0007669"/>
    <property type="project" value="TreeGrafter"/>
</dbReference>
<evidence type="ECO:0000256" key="10">
    <source>
        <dbReference type="ARBA" id="ARBA00036950"/>
    </source>
</evidence>
<organism evidence="14 15">
    <name type="scientific">Candidula unifasciata</name>
    <dbReference type="NCBI Taxonomy" id="100452"/>
    <lineage>
        <taxon>Eukaryota</taxon>
        <taxon>Metazoa</taxon>
        <taxon>Spiralia</taxon>
        <taxon>Lophotrochozoa</taxon>
        <taxon>Mollusca</taxon>
        <taxon>Gastropoda</taxon>
        <taxon>Heterobranchia</taxon>
        <taxon>Euthyneura</taxon>
        <taxon>Panpulmonata</taxon>
        <taxon>Eupulmonata</taxon>
        <taxon>Stylommatophora</taxon>
        <taxon>Helicina</taxon>
        <taxon>Helicoidea</taxon>
        <taxon>Geomitridae</taxon>
        <taxon>Candidula</taxon>
    </lineage>
</organism>
<accession>A0A8S3YSJ9</accession>
<dbReference type="EC" id="2.7.1.149" evidence="11"/>
<keyword evidence="2" id="KW-0963">Cytoplasm</keyword>
<dbReference type="EMBL" id="CAJHNH020000827">
    <property type="protein sequence ID" value="CAG5120074.1"/>
    <property type="molecule type" value="Genomic_DNA"/>
</dbReference>
<dbReference type="GO" id="GO:0005737">
    <property type="term" value="C:cytoplasm"/>
    <property type="evidence" value="ECO:0007669"/>
    <property type="project" value="UniProtKB-SubCell"/>
</dbReference>
<dbReference type="InterPro" id="IPR027483">
    <property type="entry name" value="PInositol-4-P-4/5-kinase_C_sf"/>
</dbReference>
<evidence type="ECO:0000256" key="7">
    <source>
        <dbReference type="ARBA" id="ARBA00023098"/>
    </source>
</evidence>
<dbReference type="PANTHER" id="PTHR23086">
    <property type="entry name" value="PHOSPHATIDYLINOSITOL-4-PHOSPHATE 5-KINASE"/>
    <property type="match status" value="1"/>
</dbReference>
<dbReference type="SMART" id="SM00330">
    <property type="entry name" value="PIPKc"/>
    <property type="match status" value="1"/>
</dbReference>
<evidence type="ECO:0000256" key="3">
    <source>
        <dbReference type="ARBA" id="ARBA00022679"/>
    </source>
</evidence>
<dbReference type="FunFam" id="3.30.800.10:FF:000002">
    <property type="entry name" value="Phosphatidylinositol 5-phosphate 4-kinase type-2 beta"/>
    <property type="match status" value="1"/>
</dbReference>
<dbReference type="Pfam" id="PF01504">
    <property type="entry name" value="PIP5K"/>
    <property type="match status" value="1"/>
</dbReference>
<keyword evidence="7" id="KW-0443">Lipid metabolism</keyword>
<sequence length="216" mass="25395">MNLASTKRKQIKAVAPKLKLFRANEPLLSVFMWGVNHTVNELNSVNLRVMLMPDDFKSYSKILVDNHMFNKDNMPSRFKVKEYCPVVFRNLRERFGLDDTDFKHSLTKQQPTSCDYPGRSGARLLMSWDKKLFIKTLVSEEVEMMHHLLKQYHQYIVECHAQTLLPQYLAMYRITVNDAETYLVVMRNVFSPRLTIHKKYDLKGSTVDRSASEKER</sequence>
<dbReference type="InterPro" id="IPR002498">
    <property type="entry name" value="PInositol-4-P-4/5-kinase_core"/>
</dbReference>
<evidence type="ECO:0000256" key="1">
    <source>
        <dbReference type="ARBA" id="ARBA00004496"/>
    </source>
</evidence>
<dbReference type="GO" id="GO:0016309">
    <property type="term" value="F:1-phosphatidylinositol-5-phosphate 4-kinase activity"/>
    <property type="evidence" value="ECO:0007669"/>
    <property type="project" value="UniProtKB-EC"/>
</dbReference>
<evidence type="ECO:0000313" key="15">
    <source>
        <dbReference type="Proteomes" id="UP000678393"/>
    </source>
</evidence>
<evidence type="ECO:0000313" key="14">
    <source>
        <dbReference type="EMBL" id="CAG5120074.1"/>
    </source>
</evidence>
<comment type="catalytic activity">
    <reaction evidence="10">
        <text>1,2-dihexadecanoyl-sn-glycero-3-phospho-(1D-myo-inositol-5-phosphate) + GTP = 1,2-dihexadecanoyl-sn-glycero-3-phospho-(1D-myo-inositol-4,5-bisphosphate) + GDP + H(+)</text>
        <dbReference type="Rhea" id="RHEA:55964"/>
        <dbReference type="ChEBI" id="CHEBI:15378"/>
        <dbReference type="ChEBI" id="CHEBI:37565"/>
        <dbReference type="ChEBI" id="CHEBI:58189"/>
        <dbReference type="ChEBI" id="CHEBI:83423"/>
        <dbReference type="ChEBI" id="CHEBI:84968"/>
    </reaction>
    <physiologicalReaction direction="left-to-right" evidence="10">
        <dbReference type="Rhea" id="RHEA:55965"/>
    </physiologicalReaction>
</comment>
<reference evidence="14" key="1">
    <citation type="submission" date="2021-04" db="EMBL/GenBank/DDBJ databases">
        <authorList>
            <consortium name="Molecular Ecology Group"/>
        </authorList>
    </citation>
    <scope>NUCLEOTIDE SEQUENCE</scope>
</reference>
<feature type="domain" description="PIPK" evidence="13">
    <location>
        <begin position="23"/>
        <end position="216"/>
    </location>
</feature>
<dbReference type="SUPFAM" id="SSF56104">
    <property type="entry name" value="SAICAR synthase-like"/>
    <property type="match status" value="1"/>
</dbReference>
<dbReference type="InterPro" id="IPR027484">
    <property type="entry name" value="PInositol-4-P-5-kinase_N"/>
</dbReference>
<dbReference type="GO" id="GO:0046854">
    <property type="term" value="P:phosphatidylinositol phosphate biosynthetic process"/>
    <property type="evidence" value="ECO:0007669"/>
    <property type="project" value="TreeGrafter"/>
</dbReference>
<evidence type="ECO:0000256" key="12">
    <source>
        <dbReference type="PROSITE-ProRule" id="PRU00781"/>
    </source>
</evidence>
<comment type="subcellular location">
    <subcellularLocation>
        <location evidence="1">Cytoplasm</location>
    </subcellularLocation>
</comment>
<dbReference type="AlphaFoldDB" id="A0A8S3YSJ9"/>
<feature type="non-terminal residue" evidence="14">
    <location>
        <position position="216"/>
    </location>
</feature>
<name>A0A8S3YSJ9_9EUPU</name>
<dbReference type="OrthoDB" id="20783at2759"/>
<comment type="catalytic activity">
    <reaction evidence="8">
        <text>1,2-dihexadecanoyl-sn-glycero-3-phospho-(1D-myo-inositol-5-phosphate) + ATP = 1,2-dihexadecanoyl-sn-glycero-3-phospho-(1D-myo-inositol-4,5-bisphosphate) + ADP + H(+)</text>
        <dbReference type="Rhea" id="RHEA:55992"/>
        <dbReference type="ChEBI" id="CHEBI:15378"/>
        <dbReference type="ChEBI" id="CHEBI:30616"/>
        <dbReference type="ChEBI" id="CHEBI:83423"/>
        <dbReference type="ChEBI" id="CHEBI:84968"/>
        <dbReference type="ChEBI" id="CHEBI:456216"/>
    </reaction>
    <physiologicalReaction direction="left-to-right" evidence="8">
        <dbReference type="Rhea" id="RHEA:55993"/>
    </physiologicalReaction>
</comment>
<evidence type="ECO:0000259" key="13">
    <source>
        <dbReference type="PROSITE" id="PS51455"/>
    </source>
</evidence>
<dbReference type="Gene3D" id="3.30.810.10">
    <property type="entry name" value="2-Layer Sandwich"/>
    <property type="match status" value="1"/>
</dbReference>
<keyword evidence="15" id="KW-1185">Reference proteome</keyword>
<comment type="catalytic activity">
    <reaction evidence="9">
        <text>a 1,2-diacyl-sn-glycero-3-phospho-(1D-myo-inositol-5-phosphate) + ATP = a 1,2-diacyl-sn-glycero-3-phospho-(1D-myo-inositol-4,5-bisphosphate) + ADP + H(+)</text>
        <dbReference type="Rhea" id="RHEA:12280"/>
        <dbReference type="ChEBI" id="CHEBI:15378"/>
        <dbReference type="ChEBI" id="CHEBI:30616"/>
        <dbReference type="ChEBI" id="CHEBI:57795"/>
        <dbReference type="ChEBI" id="CHEBI:58456"/>
        <dbReference type="ChEBI" id="CHEBI:456216"/>
        <dbReference type="EC" id="2.7.1.149"/>
    </reaction>
    <physiologicalReaction direction="left-to-right" evidence="9">
        <dbReference type="Rhea" id="RHEA:12281"/>
    </physiologicalReaction>
</comment>
<dbReference type="GO" id="GO:0016308">
    <property type="term" value="F:1-phosphatidylinositol-4-phosphate 5-kinase activity"/>
    <property type="evidence" value="ECO:0007669"/>
    <property type="project" value="TreeGrafter"/>
</dbReference>
<evidence type="ECO:0000256" key="6">
    <source>
        <dbReference type="ARBA" id="ARBA00022840"/>
    </source>
</evidence>
<dbReference type="GO" id="GO:0005524">
    <property type="term" value="F:ATP binding"/>
    <property type="evidence" value="ECO:0007669"/>
    <property type="project" value="UniProtKB-UniRule"/>
</dbReference>
<gene>
    <name evidence="14" type="ORF">CUNI_LOCUS5632</name>
</gene>
<dbReference type="PANTHER" id="PTHR23086:SF8">
    <property type="entry name" value="PHOSPHATIDYLINOSITOL 5-PHOSPHATE 4-KINASE, ISOFORM A"/>
    <property type="match status" value="1"/>
</dbReference>
<evidence type="ECO:0000256" key="9">
    <source>
        <dbReference type="ARBA" id="ARBA00036698"/>
    </source>
</evidence>
<evidence type="ECO:0000256" key="11">
    <source>
        <dbReference type="ARBA" id="ARBA00039039"/>
    </source>
</evidence>
<protein>
    <recommendedName>
        <fullName evidence="11">1-phosphatidylinositol-5-phosphate 4-kinase</fullName>
        <ecNumber evidence="11">2.7.1.149</ecNumber>
    </recommendedName>
</protein>
<keyword evidence="3 12" id="KW-0808">Transferase</keyword>
<keyword evidence="5 12" id="KW-0418">Kinase</keyword>
<keyword evidence="4 12" id="KW-0547">Nucleotide-binding</keyword>
<dbReference type="Gene3D" id="3.30.800.10">
    <property type="entry name" value="Phosphatidylinositol Phosphate Kinase II Beta"/>
    <property type="match status" value="1"/>
</dbReference>
<evidence type="ECO:0000256" key="5">
    <source>
        <dbReference type="ARBA" id="ARBA00022777"/>
    </source>
</evidence>
<evidence type="ECO:0000256" key="2">
    <source>
        <dbReference type="ARBA" id="ARBA00022490"/>
    </source>
</evidence>
<dbReference type="InterPro" id="IPR023610">
    <property type="entry name" value="PInositol-4/5-P-5/4-kinase"/>
</dbReference>
<evidence type="ECO:0000256" key="4">
    <source>
        <dbReference type="ARBA" id="ARBA00022741"/>
    </source>
</evidence>
<dbReference type="PROSITE" id="PS51455">
    <property type="entry name" value="PIPK"/>
    <property type="match status" value="1"/>
</dbReference>